<accession>A0A8H6FJ08</accession>
<feature type="compositionally biased region" description="Basic and acidic residues" evidence="2">
    <location>
        <begin position="49"/>
        <end position="70"/>
    </location>
</feature>
<dbReference type="OrthoDB" id="8949486at2759"/>
<comment type="caution">
    <text evidence="4">The sequence shown here is derived from an EMBL/GenBank/DDBJ whole genome shotgun (WGS) entry which is preliminary data.</text>
</comment>
<evidence type="ECO:0000313" key="4">
    <source>
        <dbReference type="EMBL" id="KAF6229450.1"/>
    </source>
</evidence>
<sequence length="141" mass="15924">MPSWRDDYLSALHERDKKEKANEAVYNRYAKLADRTATLQAARSAEVTRLQEEPRSSPNPKDRKISREKAVLGSPTTGDTITKVRQDLSEAQRSRGFDGGQAPERHRGVAEAENTIVIGQQTYWRAFEGESDVDYGDEGQR</sequence>
<dbReference type="Proteomes" id="UP000578531">
    <property type="component" value="Unassembled WGS sequence"/>
</dbReference>
<comment type="similarity">
    <text evidence="1">Belongs to the ATG16 family.</text>
</comment>
<proteinExistence type="inferred from homology"/>
<organism evidence="4 5">
    <name type="scientific">Letharia columbiana</name>
    <dbReference type="NCBI Taxonomy" id="112416"/>
    <lineage>
        <taxon>Eukaryota</taxon>
        <taxon>Fungi</taxon>
        <taxon>Dikarya</taxon>
        <taxon>Ascomycota</taxon>
        <taxon>Pezizomycotina</taxon>
        <taxon>Lecanoromycetes</taxon>
        <taxon>OSLEUM clade</taxon>
        <taxon>Lecanoromycetidae</taxon>
        <taxon>Lecanorales</taxon>
        <taxon>Lecanorineae</taxon>
        <taxon>Parmeliaceae</taxon>
        <taxon>Letharia</taxon>
    </lineage>
</organism>
<reference evidence="4 5" key="1">
    <citation type="journal article" date="2020" name="Genomics">
        <title>Complete, high-quality genomes from long-read metagenomic sequencing of two wolf lichen thalli reveals enigmatic genome architecture.</title>
        <authorList>
            <person name="McKenzie S.K."/>
            <person name="Walston R.F."/>
            <person name="Allen J.L."/>
        </authorList>
    </citation>
    <scope>NUCLEOTIDE SEQUENCE [LARGE SCALE GENOMIC DNA]</scope>
    <source>
        <strain evidence="4">WasteWater2</strain>
    </source>
</reference>
<evidence type="ECO:0000256" key="1">
    <source>
        <dbReference type="ARBA" id="ARBA00005331"/>
    </source>
</evidence>
<dbReference type="RefSeq" id="XP_037159642.1">
    <property type="nucleotide sequence ID" value="XM_037313457.1"/>
</dbReference>
<dbReference type="Pfam" id="PF08614">
    <property type="entry name" value="ATG16"/>
    <property type="match status" value="1"/>
</dbReference>
<evidence type="ECO:0000259" key="3">
    <source>
        <dbReference type="Pfam" id="PF08614"/>
    </source>
</evidence>
<evidence type="ECO:0000313" key="5">
    <source>
        <dbReference type="Proteomes" id="UP000578531"/>
    </source>
</evidence>
<name>A0A8H6FJ08_9LECA</name>
<feature type="compositionally biased region" description="Basic and acidic residues" evidence="2">
    <location>
        <begin position="82"/>
        <end position="96"/>
    </location>
</feature>
<keyword evidence="5" id="KW-1185">Reference proteome</keyword>
<dbReference type="AlphaFoldDB" id="A0A8H6FJ08"/>
<dbReference type="InterPro" id="IPR013923">
    <property type="entry name" value="Autophagy-rel_prot_16_dom"/>
</dbReference>
<feature type="domain" description="Autophagy-related protein 16" evidence="3">
    <location>
        <begin position="7"/>
        <end position="96"/>
    </location>
</feature>
<protein>
    <recommendedName>
        <fullName evidence="3">Autophagy-related protein 16 domain-containing protein</fullName>
    </recommendedName>
</protein>
<gene>
    <name evidence="4" type="ORF">HO173_011577</name>
</gene>
<dbReference type="EMBL" id="JACCJC010000073">
    <property type="protein sequence ID" value="KAF6229450.1"/>
    <property type="molecule type" value="Genomic_DNA"/>
</dbReference>
<dbReference type="GeneID" id="59293219"/>
<evidence type="ECO:0000256" key="2">
    <source>
        <dbReference type="SAM" id="MobiDB-lite"/>
    </source>
</evidence>
<feature type="region of interest" description="Disordered" evidence="2">
    <location>
        <begin position="43"/>
        <end position="114"/>
    </location>
</feature>